<protein>
    <recommendedName>
        <fullName evidence="14">Ubiquinol oxidase subunit 2</fullName>
    </recommendedName>
</protein>
<dbReference type="InterPro" id="IPR010514">
    <property type="entry name" value="COX_ARM"/>
</dbReference>
<dbReference type="PIRSF" id="PIRSF000292">
    <property type="entry name" value="Ubi_od_II"/>
    <property type="match status" value="1"/>
</dbReference>
<dbReference type="Pfam" id="PF00116">
    <property type="entry name" value="COX2"/>
    <property type="match status" value="1"/>
</dbReference>
<accession>A0ABW8KLQ3</accession>
<keyword evidence="19" id="KW-1185">Reference proteome</keyword>
<keyword evidence="12" id="KW-0564">Palmitate</keyword>
<dbReference type="SUPFAM" id="SSF49503">
    <property type="entry name" value="Cupredoxins"/>
    <property type="match status" value="1"/>
</dbReference>
<dbReference type="InterPro" id="IPR002429">
    <property type="entry name" value="CcO_II-like_C"/>
</dbReference>
<evidence type="ECO:0000256" key="5">
    <source>
        <dbReference type="ARBA" id="ARBA00022660"/>
    </source>
</evidence>
<evidence type="ECO:0000256" key="14">
    <source>
        <dbReference type="PIRNR" id="PIRNR000292"/>
    </source>
</evidence>
<dbReference type="Gene3D" id="2.60.40.420">
    <property type="entry name" value="Cupredoxins - blue copper proteins"/>
    <property type="match status" value="1"/>
</dbReference>
<name>A0ABW8KLQ3_9GAMM</name>
<evidence type="ECO:0000256" key="13">
    <source>
        <dbReference type="ARBA" id="ARBA00023288"/>
    </source>
</evidence>
<gene>
    <name evidence="18" type="primary">cyoA</name>
    <name evidence="18" type="ORF">ISP14_16505</name>
</gene>
<keyword evidence="8 14" id="KW-0249">Electron transport</keyword>
<reference evidence="18 19" key="1">
    <citation type="submission" date="2020-10" db="EMBL/GenBank/DDBJ databases">
        <title>Phylogeny of dyella-like bacteria.</title>
        <authorList>
            <person name="Fu J."/>
        </authorList>
    </citation>
    <scope>NUCLEOTIDE SEQUENCE [LARGE SCALE GENOMIC DNA]</scope>
    <source>
        <strain evidence="18 19">DKC-1</strain>
    </source>
</reference>
<dbReference type="Pfam" id="PF06481">
    <property type="entry name" value="COX_ARM"/>
    <property type="match status" value="1"/>
</dbReference>
<dbReference type="InterPro" id="IPR045187">
    <property type="entry name" value="CcO_II"/>
</dbReference>
<keyword evidence="5 14" id="KW-0679">Respiratory chain</keyword>
<feature type="transmembrane region" description="Helical" evidence="15">
    <location>
        <begin position="91"/>
        <end position="111"/>
    </location>
</feature>
<comment type="caution">
    <text evidence="18">The sequence shown here is derived from an EMBL/GenBank/DDBJ whole genome shotgun (WGS) entry which is preliminary data.</text>
</comment>
<dbReference type="InterPro" id="IPR034227">
    <property type="entry name" value="CuRO_UO_II"/>
</dbReference>
<keyword evidence="10 14" id="KW-0560">Oxidoreductase</keyword>
<dbReference type="RefSeq" id="WP_404541926.1">
    <property type="nucleotide sequence ID" value="NZ_JADIKL010000012.1"/>
</dbReference>
<organism evidence="18 19">
    <name type="scientific">Dyella agri</name>
    <dbReference type="NCBI Taxonomy" id="1926869"/>
    <lineage>
        <taxon>Bacteria</taxon>
        <taxon>Pseudomonadati</taxon>
        <taxon>Pseudomonadota</taxon>
        <taxon>Gammaproteobacteria</taxon>
        <taxon>Lysobacterales</taxon>
        <taxon>Rhodanobacteraceae</taxon>
        <taxon>Dyella</taxon>
    </lineage>
</organism>
<keyword evidence="11 14" id="KW-0472">Membrane</keyword>
<evidence type="ECO:0000256" key="7">
    <source>
        <dbReference type="ARBA" id="ARBA00022729"/>
    </source>
</evidence>
<dbReference type="InterPro" id="IPR008972">
    <property type="entry name" value="Cupredoxin"/>
</dbReference>
<feature type="domain" description="Cytochrome oxidase subunit II transmembrane region profile" evidence="17">
    <location>
        <begin position="22"/>
        <end position="119"/>
    </location>
</feature>
<evidence type="ECO:0000256" key="4">
    <source>
        <dbReference type="ARBA" id="ARBA00022475"/>
    </source>
</evidence>
<dbReference type="InterPro" id="IPR036257">
    <property type="entry name" value="Cyt_c_oxidase_su2_TM_sf"/>
</dbReference>
<comment type="similarity">
    <text evidence="2 14">Belongs to the cytochrome c oxidase subunit 2 family.</text>
</comment>
<evidence type="ECO:0000256" key="15">
    <source>
        <dbReference type="SAM" id="Phobius"/>
    </source>
</evidence>
<keyword evidence="6 15" id="KW-0812">Transmembrane</keyword>
<dbReference type="InterPro" id="IPR011759">
    <property type="entry name" value="Cyt_c_oxidase_su2_TM_dom"/>
</dbReference>
<evidence type="ECO:0000259" key="16">
    <source>
        <dbReference type="PROSITE" id="PS50857"/>
    </source>
</evidence>
<dbReference type="Proteomes" id="UP001620397">
    <property type="component" value="Unassembled WGS sequence"/>
</dbReference>
<evidence type="ECO:0000256" key="2">
    <source>
        <dbReference type="ARBA" id="ARBA00007866"/>
    </source>
</evidence>
<evidence type="ECO:0000256" key="10">
    <source>
        <dbReference type="ARBA" id="ARBA00023002"/>
    </source>
</evidence>
<evidence type="ECO:0000256" key="3">
    <source>
        <dbReference type="ARBA" id="ARBA00022448"/>
    </source>
</evidence>
<dbReference type="PANTHER" id="PTHR22888:SF18">
    <property type="entry name" value="CYTOCHROME BO(3) UBIQUINOL OXIDASE SUBUNIT 2"/>
    <property type="match status" value="1"/>
</dbReference>
<evidence type="ECO:0000313" key="18">
    <source>
        <dbReference type="EMBL" id="MFK2932386.1"/>
    </source>
</evidence>
<feature type="transmembrane region" description="Helical" evidence="15">
    <location>
        <begin position="48"/>
        <end position="70"/>
    </location>
</feature>
<dbReference type="SUPFAM" id="SSF81464">
    <property type="entry name" value="Cytochrome c oxidase subunit II-like, transmembrane region"/>
    <property type="match status" value="1"/>
</dbReference>
<keyword evidence="9 15" id="KW-1133">Transmembrane helix</keyword>
<dbReference type="CDD" id="cd04212">
    <property type="entry name" value="CuRO_UO_II"/>
    <property type="match status" value="1"/>
</dbReference>
<evidence type="ECO:0000256" key="6">
    <source>
        <dbReference type="ARBA" id="ARBA00022692"/>
    </source>
</evidence>
<dbReference type="EMBL" id="JADIKL010000012">
    <property type="protein sequence ID" value="MFK2932386.1"/>
    <property type="molecule type" value="Genomic_DNA"/>
</dbReference>
<dbReference type="PANTHER" id="PTHR22888">
    <property type="entry name" value="CYTOCHROME C OXIDASE, SUBUNIT II"/>
    <property type="match status" value="1"/>
</dbReference>
<comment type="subcellular location">
    <subcellularLocation>
        <location evidence="1">Cell membrane</location>
        <topology evidence="1">Multi-pass membrane protein</topology>
    </subcellularLocation>
</comment>
<evidence type="ECO:0000256" key="12">
    <source>
        <dbReference type="ARBA" id="ARBA00023139"/>
    </source>
</evidence>
<dbReference type="PROSITE" id="PS50999">
    <property type="entry name" value="COX2_TM"/>
    <property type="match status" value="1"/>
</dbReference>
<evidence type="ECO:0000256" key="8">
    <source>
        <dbReference type="ARBA" id="ARBA00022982"/>
    </source>
</evidence>
<dbReference type="InterPro" id="IPR006333">
    <property type="entry name" value="Cyt_o_ubiquinol_oxidase_su2"/>
</dbReference>
<keyword evidence="7" id="KW-0732">Signal</keyword>
<keyword evidence="4 14" id="KW-1003">Cell membrane</keyword>
<evidence type="ECO:0000256" key="1">
    <source>
        <dbReference type="ARBA" id="ARBA00004651"/>
    </source>
</evidence>
<evidence type="ECO:0000256" key="9">
    <source>
        <dbReference type="ARBA" id="ARBA00022989"/>
    </source>
</evidence>
<keyword evidence="13" id="KW-0449">Lipoprotein</keyword>
<feature type="domain" description="Cytochrome oxidase subunit II copper A binding" evidence="16">
    <location>
        <begin position="125"/>
        <end position="237"/>
    </location>
</feature>
<dbReference type="Gene3D" id="1.10.287.90">
    <property type="match status" value="1"/>
</dbReference>
<proteinExistence type="inferred from homology"/>
<evidence type="ECO:0000256" key="11">
    <source>
        <dbReference type="ARBA" id="ARBA00023136"/>
    </source>
</evidence>
<dbReference type="PROSITE" id="PS51257">
    <property type="entry name" value="PROKAR_LIPOPROTEIN"/>
    <property type="match status" value="1"/>
</dbReference>
<evidence type="ECO:0000259" key="17">
    <source>
        <dbReference type="PROSITE" id="PS50999"/>
    </source>
</evidence>
<sequence length="306" mass="33110">MKLGNTVLSSLARLTTVMACTSLSACSEGVLLPKGPVGAQEKQLLLEALIPMLMVITPVIILTLWFAWWFRASNTRAKYRPRWAYSGAIEFSIWMIPLLVILFLGSLAWVGSHKLDPYRPLASKRKPLVVQVVALDWRWLFIYPEQGVASVNELAIPVDTPVSFQLTSATVMNSFFIPSLGGQVYAMPGMQTQLHLQADEAGNYRGISAQFSGGGFSDMHFQVLATDAAGFAAWIARTKSAATPLDAAVYDRLAADHKTGEVAYYFPVSDGLFDHAIEHGTQRPGSASTVSASAAGAALTSVRSEP</sequence>
<dbReference type="NCBIfam" id="TIGR01433">
    <property type="entry name" value="CyoA"/>
    <property type="match status" value="1"/>
</dbReference>
<evidence type="ECO:0000313" key="19">
    <source>
        <dbReference type="Proteomes" id="UP001620397"/>
    </source>
</evidence>
<keyword evidence="3 14" id="KW-0813">Transport</keyword>
<dbReference type="PROSITE" id="PS50857">
    <property type="entry name" value="COX2_CUA"/>
    <property type="match status" value="1"/>
</dbReference>